<evidence type="ECO:0000256" key="3">
    <source>
        <dbReference type="ARBA" id="ARBA00023163"/>
    </source>
</evidence>
<keyword evidence="4" id="KW-1133">Transmembrane helix</keyword>
<dbReference type="PRINTS" id="PR00038">
    <property type="entry name" value="HTHLUXR"/>
</dbReference>
<evidence type="ECO:0000256" key="2">
    <source>
        <dbReference type="ARBA" id="ARBA00023125"/>
    </source>
</evidence>
<reference evidence="6" key="2">
    <citation type="submission" date="2022-04" db="EMBL/GenBank/DDBJ databases">
        <title>Complete Genome Sequence of Flavobacterium sediminilitoris YSM-43, Isolated from a Tidal Sediment.</title>
        <authorList>
            <person name="Lee P.A."/>
        </authorList>
    </citation>
    <scope>NUCLEOTIDE SEQUENCE</scope>
    <source>
        <strain evidence="6">YSM-43</strain>
    </source>
</reference>
<keyword evidence="1" id="KW-0805">Transcription regulation</keyword>
<dbReference type="EMBL" id="CP090145">
    <property type="protein sequence ID" value="UOX33607.1"/>
    <property type="molecule type" value="Genomic_DNA"/>
</dbReference>
<dbReference type="Pfam" id="PF00196">
    <property type="entry name" value="GerE"/>
    <property type="match status" value="1"/>
</dbReference>
<organism evidence="6 7">
    <name type="scientific">Flavobacterium sediminilitoris</name>
    <dbReference type="NCBI Taxonomy" id="2024526"/>
    <lineage>
        <taxon>Bacteria</taxon>
        <taxon>Pseudomonadati</taxon>
        <taxon>Bacteroidota</taxon>
        <taxon>Flavobacteriia</taxon>
        <taxon>Flavobacteriales</taxon>
        <taxon>Flavobacteriaceae</taxon>
        <taxon>Flavobacterium</taxon>
    </lineage>
</organism>
<dbReference type="InterPro" id="IPR000792">
    <property type="entry name" value="Tscrpt_reg_LuxR_C"/>
</dbReference>
<dbReference type="InterPro" id="IPR016032">
    <property type="entry name" value="Sig_transdc_resp-reg_C-effctor"/>
</dbReference>
<dbReference type="CDD" id="cd06170">
    <property type="entry name" value="LuxR_C_like"/>
    <property type="match status" value="1"/>
</dbReference>
<keyword evidence="4" id="KW-0812">Transmembrane</keyword>
<accession>A0ABY4HMY8</accession>
<proteinExistence type="predicted"/>
<feature type="domain" description="HTH luxR-type" evidence="5">
    <location>
        <begin position="171"/>
        <end position="234"/>
    </location>
</feature>
<dbReference type="Gene3D" id="1.10.10.10">
    <property type="entry name" value="Winged helix-like DNA-binding domain superfamily/Winged helix DNA-binding domain"/>
    <property type="match status" value="1"/>
</dbReference>
<protein>
    <submittedName>
        <fullName evidence="6">LuxR C-terminal-related transcriptional regulator</fullName>
    </submittedName>
</protein>
<evidence type="ECO:0000256" key="4">
    <source>
        <dbReference type="SAM" id="Phobius"/>
    </source>
</evidence>
<feature type="transmembrane region" description="Helical" evidence="4">
    <location>
        <begin position="144"/>
        <end position="164"/>
    </location>
</feature>
<evidence type="ECO:0000313" key="6">
    <source>
        <dbReference type="EMBL" id="UOX33607.1"/>
    </source>
</evidence>
<dbReference type="Proteomes" id="UP000830454">
    <property type="component" value="Chromosome"/>
</dbReference>
<dbReference type="SMART" id="SM00421">
    <property type="entry name" value="HTH_LUXR"/>
    <property type="match status" value="1"/>
</dbReference>
<dbReference type="InterPro" id="IPR036388">
    <property type="entry name" value="WH-like_DNA-bd_sf"/>
</dbReference>
<name>A0ABY4HMY8_9FLAO</name>
<dbReference type="PANTHER" id="PTHR44688">
    <property type="entry name" value="DNA-BINDING TRANSCRIPTIONAL ACTIVATOR DEVR_DOSR"/>
    <property type="match status" value="1"/>
</dbReference>
<keyword evidence="3" id="KW-0804">Transcription</keyword>
<dbReference type="PROSITE" id="PS00622">
    <property type="entry name" value="HTH_LUXR_1"/>
    <property type="match status" value="1"/>
</dbReference>
<dbReference type="RefSeq" id="WP_246916170.1">
    <property type="nucleotide sequence ID" value="NZ_CP090145.1"/>
</dbReference>
<keyword evidence="2" id="KW-0238">DNA-binding</keyword>
<keyword evidence="7" id="KW-1185">Reference proteome</keyword>
<gene>
    <name evidence="6" type="ORF">LXD69_16430</name>
</gene>
<dbReference type="PANTHER" id="PTHR44688:SF16">
    <property type="entry name" value="DNA-BINDING TRANSCRIPTIONAL ACTIVATOR DEVR_DOSR"/>
    <property type="match status" value="1"/>
</dbReference>
<dbReference type="PROSITE" id="PS50043">
    <property type="entry name" value="HTH_LUXR_2"/>
    <property type="match status" value="1"/>
</dbReference>
<reference evidence="6" key="1">
    <citation type="submission" date="2021-12" db="EMBL/GenBank/DDBJ databases">
        <authorList>
            <person name="Cha I.-T."/>
            <person name="Lee K.-E."/>
            <person name="Park S.-J."/>
        </authorList>
    </citation>
    <scope>NUCLEOTIDE SEQUENCE</scope>
    <source>
        <strain evidence="6">YSM-43</strain>
    </source>
</reference>
<sequence>MKNYIFLLFIITVKLFGQNNTQIIPPKKLSPSEIYTKEYDFIDEEEQKFEKFKRQIKAVTTEDYLEKIRTYSKDSLKTLAIKLLSLKELNEKKLLQKDISLNSEYYIRLLEELKSSEINNQEYFFLEKELNSYYLINLEKKQTFSIILNIIFGIIIAILIYTIYSLKSQKRLNIIEELSNQEIKIKEHILNGKSNKEIAEELFISLNTVKTHITNIYSKLNVSNRKELINKFQK</sequence>
<evidence type="ECO:0000259" key="5">
    <source>
        <dbReference type="PROSITE" id="PS50043"/>
    </source>
</evidence>
<evidence type="ECO:0000313" key="7">
    <source>
        <dbReference type="Proteomes" id="UP000830454"/>
    </source>
</evidence>
<dbReference type="SUPFAM" id="SSF46894">
    <property type="entry name" value="C-terminal effector domain of the bipartite response regulators"/>
    <property type="match status" value="1"/>
</dbReference>
<evidence type="ECO:0000256" key="1">
    <source>
        <dbReference type="ARBA" id="ARBA00023015"/>
    </source>
</evidence>
<keyword evidence="4" id="KW-0472">Membrane</keyword>